<feature type="compositionally biased region" description="Polar residues" evidence="1">
    <location>
        <begin position="187"/>
        <end position="208"/>
    </location>
</feature>
<proteinExistence type="predicted"/>
<dbReference type="EMBL" id="LUCH01000895">
    <property type="protein sequence ID" value="KAF5404082.1"/>
    <property type="molecule type" value="Genomic_DNA"/>
</dbReference>
<reference evidence="3" key="1">
    <citation type="submission" date="2019-05" db="EMBL/GenBank/DDBJ databases">
        <title>Annotation for the trematode Paragonimus heterotremus.</title>
        <authorList>
            <person name="Choi Y.-J."/>
        </authorList>
    </citation>
    <scope>NUCLEOTIDE SEQUENCE</scope>
    <source>
        <strain evidence="3">LC</strain>
    </source>
</reference>
<sequence>MNRLEVSHAEPQLARKISMASNSPSSPRCFIDLKDNSAFTYEVPSGITELHLSRPEVDQRPSDHVLHIPAVEHRLSVQSCKPSPCGSNLELLNWGEQHRGCCMHSMKSSESLLSKRHPNSRYVRPLSNNEEEVARATAHAVVAASERQSRTALTEIPLEFYQFCSESTSSDWSRSTSTGLWRDAKQSDSIGDSQVSTTQQSRSGQYSVDSLLPEKSHLRRRKSALRMRHSLDDETPSSSLGLKIIPRMDVQSVVAKPFGYGHRLSTKFPVRSSNDPRILNQTSKLHSSPSLRQITGHTAELWGHPVQRTTVSLKTGKESRSQISFCKRKPLTRIYRSALSMLGEPKSMSSKMVQSDLDVKKAEVRTCDEEADTCSLKTLGEKPSTSSYLKEQFFSFFQPTGNKLAMKLFGTKRALNKEKLRQERQGKWIVHPCSNFR</sequence>
<evidence type="ECO:0000259" key="2">
    <source>
        <dbReference type="Pfam" id="PF08412"/>
    </source>
</evidence>
<feature type="domain" description="Ion transport N-terminal" evidence="2">
    <location>
        <begin position="394"/>
        <end position="436"/>
    </location>
</feature>
<dbReference type="Pfam" id="PF08412">
    <property type="entry name" value="Ion_trans_N"/>
    <property type="match status" value="1"/>
</dbReference>
<evidence type="ECO:0000256" key="1">
    <source>
        <dbReference type="SAM" id="MobiDB-lite"/>
    </source>
</evidence>
<protein>
    <recommendedName>
        <fullName evidence="2">Ion transport N-terminal domain-containing protein</fullName>
    </recommendedName>
</protein>
<gene>
    <name evidence="3" type="ORF">PHET_02413</name>
</gene>
<organism evidence="3 4">
    <name type="scientific">Paragonimus heterotremus</name>
    <dbReference type="NCBI Taxonomy" id="100268"/>
    <lineage>
        <taxon>Eukaryota</taxon>
        <taxon>Metazoa</taxon>
        <taxon>Spiralia</taxon>
        <taxon>Lophotrochozoa</taxon>
        <taxon>Platyhelminthes</taxon>
        <taxon>Trematoda</taxon>
        <taxon>Digenea</taxon>
        <taxon>Plagiorchiida</taxon>
        <taxon>Troglotremata</taxon>
        <taxon>Troglotrematidae</taxon>
        <taxon>Paragonimus</taxon>
    </lineage>
</organism>
<dbReference type="OrthoDB" id="421226at2759"/>
<evidence type="ECO:0000313" key="4">
    <source>
        <dbReference type="Proteomes" id="UP000748531"/>
    </source>
</evidence>
<comment type="caution">
    <text evidence="3">The sequence shown here is derived from an EMBL/GenBank/DDBJ whole genome shotgun (WGS) entry which is preliminary data.</text>
</comment>
<evidence type="ECO:0000313" key="3">
    <source>
        <dbReference type="EMBL" id="KAF5404082.1"/>
    </source>
</evidence>
<dbReference type="AlphaFoldDB" id="A0A8J4TJW0"/>
<keyword evidence="4" id="KW-1185">Reference proteome</keyword>
<dbReference type="InterPro" id="IPR013621">
    <property type="entry name" value="Ion_trans_N"/>
</dbReference>
<name>A0A8J4TJW0_9TREM</name>
<feature type="region of interest" description="Disordered" evidence="1">
    <location>
        <begin position="183"/>
        <end position="213"/>
    </location>
</feature>
<dbReference type="Proteomes" id="UP000748531">
    <property type="component" value="Unassembled WGS sequence"/>
</dbReference>
<accession>A0A8J4TJW0</accession>